<name>A0A8J1L039_XENLA</name>
<dbReference type="Proteomes" id="UP000186698">
    <property type="component" value="Chromosome 6L"/>
</dbReference>
<proteinExistence type="predicted"/>
<feature type="compositionally biased region" description="Pro residues" evidence="1">
    <location>
        <begin position="198"/>
        <end position="209"/>
    </location>
</feature>
<evidence type="ECO:0000256" key="1">
    <source>
        <dbReference type="SAM" id="MobiDB-lite"/>
    </source>
</evidence>
<sequence>MPLPSATLGAVPQADNLLPLVKMEEDAGTSEAEAPVLHIKKEEEPDCVHYLNPWEGLTPMFTDKGVEHFACGRMAGPGTLSEQQIQFFIRFLHREGYDNIPPGTPRIQSLKRNIMQRLRRSLRRHFNVHVSLRVVQRIWSDLKRRHPDLVEQLLKEVEAEWIQYDPSADGAATEGAEEAAEEEAAAEWAEEEAVAEPAGPPAAPTPSPREAPQLPQVVHAATQTEDNLLHHILRELQDIKDLVLNLRGTVPLPPPATF</sequence>
<gene>
    <name evidence="3" type="primary">LOC121394832</name>
</gene>
<dbReference type="KEGG" id="xla:121394832"/>
<reference evidence="3" key="1">
    <citation type="submission" date="2025-08" db="UniProtKB">
        <authorList>
            <consortium name="RefSeq"/>
        </authorList>
    </citation>
    <scope>IDENTIFICATION</scope>
    <source>
        <strain evidence="3">J_2021</strain>
        <tissue evidence="3">Erythrocytes</tissue>
    </source>
</reference>
<evidence type="ECO:0000313" key="3">
    <source>
        <dbReference type="RefSeq" id="XP_041422920.1"/>
    </source>
</evidence>
<keyword evidence="2" id="KW-1185">Reference proteome</keyword>
<accession>A0A8J1L039</accession>
<protein>
    <submittedName>
        <fullName evidence="3">Uncharacterized protein LOC121394832</fullName>
    </submittedName>
</protein>
<dbReference type="AlphaFoldDB" id="A0A8J1L039"/>
<feature type="region of interest" description="Disordered" evidence="1">
    <location>
        <begin position="188"/>
        <end position="212"/>
    </location>
</feature>
<evidence type="ECO:0000313" key="2">
    <source>
        <dbReference type="Proteomes" id="UP000186698"/>
    </source>
</evidence>
<organism evidence="2 3">
    <name type="scientific">Xenopus laevis</name>
    <name type="common">African clawed frog</name>
    <dbReference type="NCBI Taxonomy" id="8355"/>
    <lineage>
        <taxon>Eukaryota</taxon>
        <taxon>Metazoa</taxon>
        <taxon>Chordata</taxon>
        <taxon>Craniata</taxon>
        <taxon>Vertebrata</taxon>
        <taxon>Euteleostomi</taxon>
        <taxon>Amphibia</taxon>
        <taxon>Batrachia</taxon>
        <taxon>Anura</taxon>
        <taxon>Pipoidea</taxon>
        <taxon>Pipidae</taxon>
        <taxon>Xenopodinae</taxon>
        <taxon>Xenopus</taxon>
        <taxon>Xenopus</taxon>
    </lineage>
</organism>
<dbReference type="RefSeq" id="XP_041422920.1">
    <property type="nucleotide sequence ID" value="XM_041566986.1"/>
</dbReference>
<dbReference type="GeneID" id="121394832"/>